<reference evidence="4" key="1">
    <citation type="submission" date="2016-03" db="EMBL/GenBank/DDBJ databases">
        <authorList>
            <person name="Guldener U."/>
        </authorList>
    </citation>
    <scope>NUCLEOTIDE SEQUENCE [LARGE SCALE GENOMIC DNA]</scope>
    <source>
        <strain evidence="4">04CH-RAC-A.6.1</strain>
    </source>
</reference>
<feature type="compositionally biased region" description="Polar residues" evidence="1">
    <location>
        <begin position="201"/>
        <end position="215"/>
    </location>
</feature>
<feature type="region of interest" description="Disordered" evidence="1">
    <location>
        <begin position="338"/>
        <end position="445"/>
    </location>
</feature>
<feature type="compositionally biased region" description="Polar residues" evidence="1">
    <location>
        <begin position="170"/>
        <end position="182"/>
    </location>
</feature>
<dbReference type="PROSITE" id="PS50090">
    <property type="entry name" value="MYB_LIKE"/>
    <property type="match status" value="1"/>
</dbReference>
<feature type="region of interest" description="Disordered" evidence="1">
    <location>
        <begin position="201"/>
        <end position="237"/>
    </location>
</feature>
<gene>
    <name evidence="3" type="ORF">RAG0_11591</name>
</gene>
<evidence type="ECO:0000313" key="3">
    <source>
        <dbReference type="EMBL" id="CZT05561.1"/>
    </source>
</evidence>
<dbReference type="InterPro" id="IPR001005">
    <property type="entry name" value="SANT/Myb"/>
</dbReference>
<feature type="region of interest" description="Disordered" evidence="1">
    <location>
        <begin position="162"/>
        <end position="182"/>
    </location>
</feature>
<evidence type="ECO:0000313" key="4">
    <source>
        <dbReference type="Proteomes" id="UP000178912"/>
    </source>
</evidence>
<dbReference type="OrthoDB" id="3439209at2759"/>
<protein>
    <recommendedName>
        <fullName evidence="2">Myb-like domain-containing protein</fullName>
    </recommendedName>
</protein>
<accession>A0A1E1L4S7</accession>
<proteinExistence type="predicted"/>
<dbReference type="EMBL" id="FJUX01000077">
    <property type="protein sequence ID" value="CZT05561.1"/>
    <property type="molecule type" value="Genomic_DNA"/>
</dbReference>
<organism evidence="3 4">
    <name type="scientific">Rhynchosporium agropyri</name>
    <dbReference type="NCBI Taxonomy" id="914238"/>
    <lineage>
        <taxon>Eukaryota</taxon>
        <taxon>Fungi</taxon>
        <taxon>Dikarya</taxon>
        <taxon>Ascomycota</taxon>
        <taxon>Pezizomycotina</taxon>
        <taxon>Leotiomycetes</taxon>
        <taxon>Helotiales</taxon>
        <taxon>Ploettnerulaceae</taxon>
        <taxon>Rhynchosporium</taxon>
    </lineage>
</organism>
<sequence>MFINAEPRYVSNGFETFVPYHRAEALHSALVEMTNNDINAWSIFRPAVPQANDDWEGDLDEYGGNENFHVHSLYGGYHAEISSIAQNKGGDLPRNVAYSQAYQPQYQSYKTVSKSQPLYQQSVPDMSYFEQPSPMLGHDYSQMSLGRGRGSFAEFSSVRDSLMSRSSRSQIDTSNSAPTSSDELPHLAYAEEEHIPINHSTATRSPRTLPSSHTPPQAAINHQRVGSMPATKTHKWQGTLRSSKAVQNMYEDPFGHDGLPTYREQQYDPWGSKYVSKSAWNQQCQASNTISPKMLTLNVSSTSLSSSASSQGSVLALSEPSPMMSVQDLTAALEPEPLQVVEPQPTRPRRQILPDSPTSSRRFVPVVPSNDLLPSTHTQKRSTKVSKIQGYNRRRTSTTIRNPPPVYYSPSPSNSPQSSDAESFRSVAKAQAKTKSVEPPLPRKAMMGKDACDDFLVASKLAGMSYKDIRRVGNYTEAESTLRGRFRTLTKDKKQRVRKPEWTDNDVRLLKQAVRKLTQDYSLSTNKIPWKHVAEYISRHGGSYHFGNATCRKRWDDLEISG</sequence>
<name>A0A1E1L4S7_9HELO</name>
<feature type="compositionally biased region" description="Low complexity" evidence="1">
    <location>
        <begin position="408"/>
        <end position="419"/>
    </location>
</feature>
<dbReference type="Proteomes" id="UP000178912">
    <property type="component" value="Unassembled WGS sequence"/>
</dbReference>
<evidence type="ECO:0000256" key="1">
    <source>
        <dbReference type="SAM" id="MobiDB-lite"/>
    </source>
</evidence>
<dbReference type="AlphaFoldDB" id="A0A1E1L4S7"/>
<evidence type="ECO:0000259" key="2">
    <source>
        <dbReference type="PROSITE" id="PS50090"/>
    </source>
</evidence>
<feature type="domain" description="Myb-like" evidence="2">
    <location>
        <begin position="494"/>
        <end position="559"/>
    </location>
</feature>
<keyword evidence="4" id="KW-1185">Reference proteome</keyword>